<organism evidence="7 8">
    <name type="scientific">Cylicocyclus nassatus</name>
    <name type="common">Nematode worm</name>
    <dbReference type="NCBI Taxonomy" id="53992"/>
    <lineage>
        <taxon>Eukaryota</taxon>
        <taxon>Metazoa</taxon>
        <taxon>Ecdysozoa</taxon>
        <taxon>Nematoda</taxon>
        <taxon>Chromadorea</taxon>
        <taxon>Rhabditida</taxon>
        <taxon>Rhabditina</taxon>
        <taxon>Rhabditomorpha</taxon>
        <taxon>Strongyloidea</taxon>
        <taxon>Strongylidae</taxon>
        <taxon>Cylicocyclus</taxon>
    </lineage>
</organism>
<keyword evidence="5" id="KW-0175">Coiled coil</keyword>
<evidence type="ECO:0000256" key="1">
    <source>
        <dbReference type="ARBA" id="ARBA00004613"/>
    </source>
</evidence>
<keyword evidence="6" id="KW-0446">Lipid-binding</keyword>
<dbReference type="GO" id="GO:0005576">
    <property type="term" value="C:extracellular region"/>
    <property type="evidence" value="ECO:0007669"/>
    <property type="project" value="UniProtKB-SubCell"/>
</dbReference>
<dbReference type="GO" id="GO:0008289">
    <property type="term" value="F:lipid binding"/>
    <property type="evidence" value="ECO:0007669"/>
    <property type="project" value="UniProtKB-KW"/>
</dbReference>
<evidence type="ECO:0000313" key="8">
    <source>
        <dbReference type="Proteomes" id="UP001176961"/>
    </source>
</evidence>
<comment type="subcellular location">
    <subcellularLocation>
        <location evidence="1">Secreted</location>
    </subcellularLocation>
</comment>
<reference evidence="7" key="1">
    <citation type="submission" date="2023-07" db="EMBL/GenBank/DDBJ databases">
        <authorList>
            <consortium name="CYATHOMIX"/>
        </authorList>
    </citation>
    <scope>NUCLEOTIDE SEQUENCE</scope>
    <source>
        <strain evidence="7">N/A</strain>
    </source>
</reference>
<proteinExistence type="inferred from homology"/>
<sequence length="190" mass="21715">MMKLLIAILYLASAASTLNISQVINSTNTYMGLPLVKANKFATKALLKVFFFITEFKESDEKFYKDLMAVSDDILSYTKVGSEEEFFAELMKKSPDLGARMKNMYDSRKKELAELKPEVQEFAENITEFMSKSIILDEHKAMPDSVAHEIDLGIIEKFSALSDDAKEFIKEKFPVFETVLEEATKRLQEH</sequence>
<dbReference type="Pfam" id="PF05823">
    <property type="entry name" value="Gp-FAR-1"/>
    <property type="match status" value="1"/>
</dbReference>
<gene>
    <name evidence="7" type="ORF">CYNAS_LOCUS10232</name>
</gene>
<dbReference type="InterPro" id="IPR008632">
    <property type="entry name" value="Gp-FAR-1"/>
</dbReference>
<evidence type="ECO:0000256" key="2">
    <source>
        <dbReference type="ARBA" id="ARBA00006648"/>
    </source>
</evidence>
<evidence type="ECO:0000256" key="5">
    <source>
        <dbReference type="ARBA" id="ARBA00023054"/>
    </source>
</evidence>
<evidence type="ECO:0000313" key="7">
    <source>
        <dbReference type="EMBL" id="CAJ0598249.1"/>
    </source>
</evidence>
<protein>
    <submittedName>
        <fullName evidence="7">Uncharacterized protein</fullName>
    </submittedName>
</protein>
<comment type="similarity">
    <text evidence="2">Belongs to the fatty-acid and retinol-binding protein (FARBP) family.</text>
</comment>
<dbReference type="Proteomes" id="UP001176961">
    <property type="component" value="Unassembled WGS sequence"/>
</dbReference>
<dbReference type="Gene3D" id="1.20.120.1100">
    <property type="match status" value="1"/>
</dbReference>
<evidence type="ECO:0000256" key="6">
    <source>
        <dbReference type="ARBA" id="ARBA00023121"/>
    </source>
</evidence>
<accession>A0AA36M494</accession>
<evidence type="ECO:0000256" key="4">
    <source>
        <dbReference type="ARBA" id="ARBA00022729"/>
    </source>
</evidence>
<evidence type="ECO:0000256" key="3">
    <source>
        <dbReference type="ARBA" id="ARBA00022525"/>
    </source>
</evidence>
<dbReference type="AlphaFoldDB" id="A0AA36M494"/>
<name>A0AA36M494_CYLNA</name>
<keyword evidence="8" id="KW-1185">Reference proteome</keyword>
<keyword evidence="3" id="KW-0964">Secreted</keyword>
<comment type="caution">
    <text evidence="7">The sequence shown here is derived from an EMBL/GenBank/DDBJ whole genome shotgun (WGS) entry which is preliminary data.</text>
</comment>
<dbReference type="EMBL" id="CATQJL010000223">
    <property type="protein sequence ID" value="CAJ0598249.1"/>
    <property type="molecule type" value="Genomic_DNA"/>
</dbReference>
<keyword evidence="4" id="KW-0732">Signal</keyword>